<feature type="compositionally biased region" description="Basic and acidic residues" evidence="1">
    <location>
        <begin position="1"/>
        <end position="12"/>
    </location>
</feature>
<dbReference type="AlphaFoldDB" id="A0A8D0BXM1"/>
<dbReference type="PANTHER" id="PTHR16434:SF2">
    <property type="entry name" value="EWING'S TUMOR-ASSOCIATED ANTIGEN 1"/>
    <property type="match status" value="1"/>
</dbReference>
<proteinExistence type="predicted"/>
<name>A0A8D0BXM1_SALMN</name>
<dbReference type="Proteomes" id="UP000694421">
    <property type="component" value="Unplaced"/>
</dbReference>
<dbReference type="Ensembl" id="ENSSMRT00000013186.1">
    <property type="protein sequence ID" value="ENSSMRP00000011323.1"/>
    <property type="gene ID" value="ENSSMRG00000008899.1"/>
</dbReference>
<evidence type="ECO:0000313" key="2">
    <source>
        <dbReference type="Ensembl" id="ENSSMRP00000011323.1"/>
    </source>
</evidence>
<dbReference type="GO" id="GO:0006974">
    <property type="term" value="P:DNA damage response"/>
    <property type="evidence" value="ECO:0007669"/>
    <property type="project" value="TreeGrafter"/>
</dbReference>
<dbReference type="GeneTree" id="ENSGT00390000009597"/>
<dbReference type="Pfam" id="PF15350">
    <property type="entry name" value="ETAA1"/>
    <property type="match status" value="1"/>
</dbReference>
<keyword evidence="3" id="KW-1185">Reference proteome</keyword>
<dbReference type="InterPro" id="IPR029406">
    <property type="entry name" value="ETAA1"/>
</dbReference>
<dbReference type="PANTHER" id="PTHR16434">
    <property type="entry name" value="EWING'S TUMOR-ASSOCIATED ANTIGEN 1 ETAA1"/>
    <property type="match status" value="1"/>
</dbReference>
<organism evidence="2 3">
    <name type="scientific">Salvator merianae</name>
    <name type="common">Argentine black and white tegu</name>
    <name type="synonym">Tupinambis merianae</name>
    <dbReference type="NCBI Taxonomy" id="96440"/>
    <lineage>
        <taxon>Eukaryota</taxon>
        <taxon>Metazoa</taxon>
        <taxon>Chordata</taxon>
        <taxon>Craniata</taxon>
        <taxon>Vertebrata</taxon>
        <taxon>Euteleostomi</taxon>
        <taxon>Lepidosauria</taxon>
        <taxon>Squamata</taxon>
        <taxon>Bifurcata</taxon>
        <taxon>Unidentata</taxon>
        <taxon>Episquamata</taxon>
        <taxon>Laterata</taxon>
        <taxon>Teiioidea</taxon>
        <taxon>Teiidae</taxon>
        <taxon>Salvator</taxon>
    </lineage>
</organism>
<accession>A0A8D0BXM1</accession>
<protein>
    <submittedName>
        <fullName evidence="2">Uncharacterized protein</fullName>
    </submittedName>
</protein>
<dbReference type="GO" id="GO:0031297">
    <property type="term" value="P:replication fork processing"/>
    <property type="evidence" value="ECO:0007669"/>
    <property type="project" value="TreeGrafter"/>
</dbReference>
<evidence type="ECO:0000256" key="1">
    <source>
        <dbReference type="SAM" id="MobiDB-lite"/>
    </source>
</evidence>
<reference evidence="2" key="1">
    <citation type="submission" date="2025-08" db="UniProtKB">
        <authorList>
            <consortium name="Ensembl"/>
        </authorList>
    </citation>
    <scope>IDENTIFICATION</scope>
</reference>
<reference evidence="2" key="2">
    <citation type="submission" date="2025-09" db="UniProtKB">
        <authorList>
            <consortium name="Ensembl"/>
        </authorList>
    </citation>
    <scope>IDENTIFICATION</scope>
</reference>
<dbReference type="GO" id="GO:0043596">
    <property type="term" value="C:nuclear replication fork"/>
    <property type="evidence" value="ECO:0007669"/>
    <property type="project" value="TreeGrafter"/>
</dbReference>
<feature type="region of interest" description="Disordered" evidence="1">
    <location>
        <begin position="1"/>
        <end position="29"/>
    </location>
</feature>
<dbReference type="GO" id="GO:2000001">
    <property type="term" value="P:regulation of DNA damage checkpoint"/>
    <property type="evidence" value="ECO:0007669"/>
    <property type="project" value="TreeGrafter"/>
</dbReference>
<dbReference type="GO" id="GO:0043539">
    <property type="term" value="F:protein serine/threonine kinase activator activity"/>
    <property type="evidence" value="ECO:0007669"/>
    <property type="project" value="TreeGrafter"/>
</dbReference>
<sequence>MPRMERVPATKAERRRAKFLGSSAPLPRGSPEVSAPLFCNFGSKPTCRFCSPSSYKTPKRTLVSKSRLPTFSSPGNEADLQQEIFWDPNSPTACKLGNYQKKQTVSGHMVEISEIVNRIAPQDEKPACNENSLLGLWIGDDAIPCTPGITTTCTVCWRKKILTAYID</sequence>
<evidence type="ECO:0000313" key="3">
    <source>
        <dbReference type="Proteomes" id="UP000694421"/>
    </source>
</evidence>